<evidence type="ECO:0000256" key="2">
    <source>
        <dbReference type="ARBA" id="ARBA00012180"/>
    </source>
</evidence>
<dbReference type="AlphaFoldDB" id="A0AAD9E3N7"/>
<dbReference type="PANTHER" id="PTHR37984">
    <property type="entry name" value="PROTEIN CBG26694"/>
    <property type="match status" value="1"/>
</dbReference>
<dbReference type="PANTHER" id="PTHR37984:SF5">
    <property type="entry name" value="PROTEIN NYNRIN-LIKE"/>
    <property type="match status" value="1"/>
</dbReference>
<keyword evidence="8" id="KW-0695">RNA-directed DNA polymerase</keyword>
<sequence length="1071" mass="120187">MRGANMLDLINTNISSAYQVESCPHLGYSDHMSVMLIPAYRLIVRCLKPLLKQVRISPAGAISALQDCFEQMTWITFKEAATDSDTVNLEEYTASVIGYISKCIDDVTISNTIITCPNQKPWMTAEVRMLLRTLDSAFKAGGKEALRKTRAKLSQAIREAKRAHAQRIHRHFKDTGDIRHMWEGIQAIMNYTKTSPSCDSDTSLPDTLNEFYAWFEAQNNIAAEKSITLQSDQVLCLTVAEVRECADQLSNVLTDIFNVFLSCTVVPICFKTTTIAPVPKKSTASFLNDYSHRTHIHHHEGLRETHHETCQHPTSPFSGPPAISTTPHLALTHLDKNGTYLRMLFIDFSSAFSTIVPRHLIGKLSLLGLNTSLCNWILDFLTGRPQSVRIGNSTFNSTTPNTGAPQGSVLSPLLFTLLTHDCAAMHSLNYIIKFADETTVVGLISKDGESAYREEVRELRDHSPLTINGSSVEIIKNTKFLGVHLAKNLTWTLNTSSITKKAQQCLYFLQKLRKAHLPSPILTTFYRGLTVRHMGPPLLERDCSPSRQCCLRFCHVGAPACSYPSLSLGPVMVPAVWTCLESRRNTGTSGKHLGNRRPPHRPYDMAINLLLGSSPPRGCLFSLSGPERQAMDEYIQESLALGFIRPSTSPAGAGFFFVGKKDGGLRPCVDHQGLNRIIVKDRYPLPLMTSAFQTLQQASVFTKLDLHIAYNLVRIREGDEWKTAFITPSGHYEYLLMPFGLMNAPAAFQRYINEVLREALDRYMFVYLDDILIYSQTVDEHVTHVRRVLQLLLENHLFVKMEKSTFHAQTISFLGFIISHHTLCMDPAKVMAVESWLRPTSVCLIQRFLGFTNFSCMFVKSFSTITAPLTALTRKASGRFCWSTEAQQAFKEVKHRLIMASILRLPDAELPFIVEVDASENYDVGDSELLAVKIALKEWRHWLEGAKHPFLVWTDHKNLTYIQQAKRLNLRQARWGLFFARFDFTLSYRPGTKNIKPDALSHQWESSPPSAPPSTVVPRSCIVAPIQWGVEKAVHQALMAEPDPAGGPPGWLLIKVITVCNCNINQFDGTA</sequence>
<keyword evidence="4" id="KW-0548">Nucleotidyltransferase</keyword>
<dbReference type="InterPro" id="IPR015095">
    <property type="entry name" value="AlkB_hom8_N"/>
</dbReference>
<dbReference type="InterPro" id="IPR043502">
    <property type="entry name" value="DNA/RNA_pol_sf"/>
</dbReference>
<dbReference type="GO" id="GO:0003964">
    <property type="term" value="F:RNA-directed DNA polymerase activity"/>
    <property type="evidence" value="ECO:0007669"/>
    <property type="project" value="UniProtKB-KW"/>
</dbReference>
<evidence type="ECO:0000256" key="8">
    <source>
        <dbReference type="ARBA" id="ARBA00022918"/>
    </source>
</evidence>
<evidence type="ECO:0000256" key="6">
    <source>
        <dbReference type="ARBA" id="ARBA00022759"/>
    </source>
</evidence>
<keyword evidence="7" id="KW-0378">Hydrolase</keyword>
<evidence type="ECO:0000313" key="11">
    <source>
        <dbReference type="Proteomes" id="UP001239994"/>
    </source>
</evidence>
<dbReference type="CDD" id="cd01647">
    <property type="entry name" value="RT_LTR"/>
    <property type="match status" value="1"/>
</dbReference>
<evidence type="ECO:0000256" key="5">
    <source>
        <dbReference type="ARBA" id="ARBA00022722"/>
    </source>
</evidence>
<dbReference type="FunFam" id="3.30.70.270:FF:000020">
    <property type="entry name" value="Transposon Tf2-6 polyprotein-like Protein"/>
    <property type="match status" value="1"/>
</dbReference>
<dbReference type="GO" id="GO:0008168">
    <property type="term" value="F:methyltransferase activity"/>
    <property type="evidence" value="ECO:0007669"/>
    <property type="project" value="InterPro"/>
</dbReference>
<comment type="similarity">
    <text evidence="1">Belongs to the beta type-B retroviral polymerase family. HERV class-II K(HML-2) pol subfamily.</text>
</comment>
<reference evidence="10" key="1">
    <citation type="submission" date="2023-03" db="EMBL/GenBank/DDBJ databases">
        <title>Electrophorus voltai genome.</title>
        <authorList>
            <person name="Bian C."/>
        </authorList>
    </citation>
    <scope>NUCLEOTIDE SEQUENCE</scope>
    <source>
        <strain evidence="10">CB-2022</strain>
        <tissue evidence="10">Muscle</tissue>
    </source>
</reference>
<evidence type="ECO:0000256" key="3">
    <source>
        <dbReference type="ARBA" id="ARBA00022679"/>
    </source>
</evidence>
<dbReference type="EMBL" id="JAROKS010000006">
    <property type="protein sequence ID" value="KAK1803223.1"/>
    <property type="molecule type" value="Genomic_DNA"/>
</dbReference>
<evidence type="ECO:0000259" key="9">
    <source>
        <dbReference type="PROSITE" id="PS50878"/>
    </source>
</evidence>
<accession>A0AAD9E3N7</accession>
<dbReference type="Gene3D" id="3.30.70.270">
    <property type="match status" value="2"/>
</dbReference>
<dbReference type="InterPro" id="IPR050951">
    <property type="entry name" value="Retrovirus_Pol_polyprotein"/>
</dbReference>
<evidence type="ECO:0000256" key="4">
    <source>
        <dbReference type="ARBA" id="ARBA00022695"/>
    </source>
</evidence>
<dbReference type="GO" id="GO:0004523">
    <property type="term" value="F:RNA-DNA hybrid ribonuclease activity"/>
    <property type="evidence" value="ECO:0007669"/>
    <property type="project" value="UniProtKB-EC"/>
</dbReference>
<dbReference type="InterPro" id="IPR041373">
    <property type="entry name" value="RT_RNaseH"/>
</dbReference>
<dbReference type="CDD" id="cd09274">
    <property type="entry name" value="RNase_HI_RT_Ty3"/>
    <property type="match status" value="1"/>
</dbReference>
<dbReference type="PROSITE" id="PS50878">
    <property type="entry name" value="RT_POL"/>
    <property type="match status" value="2"/>
</dbReference>
<feature type="domain" description="Reverse transcriptase" evidence="9">
    <location>
        <begin position="639"/>
        <end position="818"/>
    </location>
</feature>
<evidence type="ECO:0000313" key="10">
    <source>
        <dbReference type="EMBL" id="KAK1803223.1"/>
    </source>
</evidence>
<keyword evidence="6" id="KW-0255">Endonuclease</keyword>
<dbReference type="InterPro" id="IPR000477">
    <property type="entry name" value="RT_dom"/>
</dbReference>
<dbReference type="Gene3D" id="3.10.10.10">
    <property type="entry name" value="HIV Type 1 Reverse Transcriptase, subunit A, domain 1"/>
    <property type="match status" value="1"/>
</dbReference>
<dbReference type="GO" id="GO:0016706">
    <property type="term" value="F:2-oxoglutarate-dependent dioxygenase activity"/>
    <property type="evidence" value="ECO:0007669"/>
    <property type="project" value="InterPro"/>
</dbReference>
<name>A0AAD9E3N7_9TELE</name>
<dbReference type="EC" id="3.1.26.4" evidence="2"/>
<feature type="domain" description="Reverse transcriptase" evidence="9">
    <location>
        <begin position="259"/>
        <end position="485"/>
    </location>
</feature>
<dbReference type="Pfam" id="PF17917">
    <property type="entry name" value="RT_RNaseH"/>
    <property type="match status" value="1"/>
</dbReference>
<proteinExistence type="inferred from homology"/>
<evidence type="ECO:0000256" key="1">
    <source>
        <dbReference type="ARBA" id="ARBA00010879"/>
    </source>
</evidence>
<keyword evidence="5" id="KW-0540">Nuclease</keyword>
<protein>
    <recommendedName>
        <fullName evidence="2">ribonuclease H</fullName>
        <ecNumber evidence="2">3.1.26.4</ecNumber>
    </recommendedName>
</protein>
<dbReference type="InterPro" id="IPR043128">
    <property type="entry name" value="Rev_trsase/Diguanyl_cyclase"/>
</dbReference>
<evidence type="ECO:0000256" key="7">
    <source>
        <dbReference type="ARBA" id="ARBA00022801"/>
    </source>
</evidence>
<gene>
    <name evidence="10" type="ORF">P4O66_021227</name>
</gene>
<dbReference type="SUPFAM" id="SSF56672">
    <property type="entry name" value="DNA/RNA polymerases"/>
    <property type="match status" value="2"/>
</dbReference>
<dbReference type="Pfam" id="PF09004">
    <property type="entry name" value="ALKBH8_N"/>
    <property type="match status" value="1"/>
</dbReference>
<keyword evidence="11" id="KW-1185">Reference proteome</keyword>
<dbReference type="Proteomes" id="UP001239994">
    <property type="component" value="Unassembled WGS sequence"/>
</dbReference>
<comment type="caution">
    <text evidence="10">The sequence shown here is derived from an EMBL/GenBank/DDBJ whole genome shotgun (WGS) entry which is preliminary data.</text>
</comment>
<dbReference type="Pfam" id="PF00078">
    <property type="entry name" value="RVT_1"/>
    <property type="match status" value="2"/>
</dbReference>
<keyword evidence="3" id="KW-0808">Transferase</keyword>
<organism evidence="10 11">
    <name type="scientific">Electrophorus voltai</name>
    <dbReference type="NCBI Taxonomy" id="2609070"/>
    <lineage>
        <taxon>Eukaryota</taxon>
        <taxon>Metazoa</taxon>
        <taxon>Chordata</taxon>
        <taxon>Craniata</taxon>
        <taxon>Vertebrata</taxon>
        <taxon>Euteleostomi</taxon>
        <taxon>Actinopterygii</taxon>
        <taxon>Neopterygii</taxon>
        <taxon>Teleostei</taxon>
        <taxon>Ostariophysi</taxon>
        <taxon>Gymnotiformes</taxon>
        <taxon>Gymnotoidei</taxon>
        <taxon>Gymnotidae</taxon>
        <taxon>Electrophorus</taxon>
    </lineage>
</organism>